<sequence length="252" mass="29118">MPGWKLPLKLYIYACGEGLGEALHQFQIVNDQLYEGPVCFISRQIKPTEARYEESHMEFLCLVWALEKLHSYLDGSVLEVITDLKAVKSLLNMNTPNRHMLRWQISIQEYRGNMTIVHKAENIHKDADCFSRWALPNTPKNPANAEPHIPIEGINITDIGIEFFEEVRESHKHNKNCHILTSLLEKDLKDTALANLLNNICKTSYDNGRFHFFDGIFYDRSKYTCVMFLCSIMLINTILLECNDEIYSGNMS</sequence>
<keyword evidence="4" id="KW-0255">Endonuclease</keyword>
<keyword evidence="6" id="KW-0695">RNA-directed DNA polymerase</keyword>
<dbReference type="GO" id="GO:0004519">
    <property type="term" value="F:endonuclease activity"/>
    <property type="evidence" value="ECO:0007669"/>
    <property type="project" value="UniProtKB-KW"/>
</dbReference>
<dbReference type="EMBL" id="AVOT02038299">
    <property type="protein sequence ID" value="MBW0533160.1"/>
    <property type="molecule type" value="Genomic_DNA"/>
</dbReference>
<dbReference type="InterPro" id="IPR050951">
    <property type="entry name" value="Retrovirus_Pol_polyprotein"/>
</dbReference>
<keyword evidence="1" id="KW-0808">Transferase</keyword>
<evidence type="ECO:0000256" key="3">
    <source>
        <dbReference type="ARBA" id="ARBA00022722"/>
    </source>
</evidence>
<keyword evidence="5" id="KW-0378">Hydrolase</keyword>
<reference evidence="8" key="1">
    <citation type="submission" date="2021-03" db="EMBL/GenBank/DDBJ databases">
        <title>Draft genome sequence of rust myrtle Austropuccinia psidii MF-1, a brazilian biotype.</title>
        <authorList>
            <person name="Quecine M.C."/>
            <person name="Pachon D.M.R."/>
            <person name="Bonatelli M.L."/>
            <person name="Correr F.H."/>
            <person name="Franceschini L.M."/>
            <person name="Leite T.F."/>
            <person name="Margarido G.R.A."/>
            <person name="Almeida C.A."/>
            <person name="Ferrarezi J.A."/>
            <person name="Labate C.A."/>
        </authorList>
    </citation>
    <scope>NUCLEOTIDE SEQUENCE</scope>
    <source>
        <strain evidence="8">MF-1</strain>
    </source>
</reference>
<dbReference type="AlphaFoldDB" id="A0A9Q3F1D6"/>
<dbReference type="GO" id="GO:0016787">
    <property type="term" value="F:hydrolase activity"/>
    <property type="evidence" value="ECO:0007669"/>
    <property type="project" value="UniProtKB-KW"/>
</dbReference>
<evidence type="ECO:0000313" key="8">
    <source>
        <dbReference type="EMBL" id="MBW0533160.1"/>
    </source>
</evidence>
<dbReference type="PANTHER" id="PTHR37984:SF5">
    <property type="entry name" value="PROTEIN NYNRIN-LIKE"/>
    <property type="match status" value="1"/>
</dbReference>
<keyword evidence="2" id="KW-0548">Nucleotidyltransferase</keyword>
<organism evidence="8 9">
    <name type="scientific">Austropuccinia psidii MF-1</name>
    <dbReference type="NCBI Taxonomy" id="1389203"/>
    <lineage>
        <taxon>Eukaryota</taxon>
        <taxon>Fungi</taxon>
        <taxon>Dikarya</taxon>
        <taxon>Basidiomycota</taxon>
        <taxon>Pucciniomycotina</taxon>
        <taxon>Pucciniomycetes</taxon>
        <taxon>Pucciniales</taxon>
        <taxon>Sphaerophragmiaceae</taxon>
        <taxon>Austropuccinia</taxon>
    </lineage>
</organism>
<keyword evidence="3" id="KW-0540">Nuclease</keyword>
<evidence type="ECO:0000256" key="2">
    <source>
        <dbReference type="ARBA" id="ARBA00022695"/>
    </source>
</evidence>
<evidence type="ECO:0000256" key="1">
    <source>
        <dbReference type="ARBA" id="ARBA00022679"/>
    </source>
</evidence>
<dbReference type="OrthoDB" id="425619at2759"/>
<evidence type="ECO:0000256" key="5">
    <source>
        <dbReference type="ARBA" id="ARBA00022801"/>
    </source>
</evidence>
<name>A0A9Q3F1D6_9BASI</name>
<evidence type="ECO:0000256" key="4">
    <source>
        <dbReference type="ARBA" id="ARBA00022759"/>
    </source>
</evidence>
<evidence type="ECO:0000259" key="7">
    <source>
        <dbReference type="Pfam" id="PF17917"/>
    </source>
</evidence>
<dbReference type="CDD" id="cd09274">
    <property type="entry name" value="RNase_HI_RT_Ty3"/>
    <property type="match status" value="1"/>
</dbReference>
<dbReference type="InterPro" id="IPR041373">
    <property type="entry name" value="RT_RNaseH"/>
</dbReference>
<dbReference type="PANTHER" id="PTHR37984">
    <property type="entry name" value="PROTEIN CBG26694"/>
    <property type="match status" value="1"/>
</dbReference>
<dbReference type="Proteomes" id="UP000765509">
    <property type="component" value="Unassembled WGS sequence"/>
</dbReference>
<comment type="caution">
    <text evidence="8">The sequence shown here is derived from an EMBL/GenBank/DDBJ whole genome shotgun (WGS) entry which is preliminary data.</text>
</comment>
<keyword evidence="9" id="KW-1185">Reference proteome</keyword>
<proteinExistence type="predicted"/>
<dbReference type="InterPro" id="IPR043502">
    <property type="entry name" value="DNA/RNA_pol_sf"/>
</dbReference>
<evidence type="ECO:0000256" key="6">
    <source>
        <dbReference type="ARBA" id="ARBA00022918"/>
    </source>
</evidence>
<protein>
    <recommendedName>
        <fullName evidence="7">Reverse transcriptase RNase H-like domain-containing protein</fullName>
    </recommendedName>
</protein>
<gene>
    <name evidence="8" type="ORF">O181_072875</name>
</gene>
<evidence type="ECO:0000313" key="9">
    <source>
        <dbReference type="Proteomes" id="UP000765509"/>
    </source>
</evidence>
<feature type="domain" description="Reverse transcriptase RNase H-like" evidence="7">
    <location>
        <begin position="6"/>
        <end position="110"/>
    </location>
</feature>
<accession>A0A9Q3F1D6</accession>
<dbReference type="SUPFAM" id="SSF56672">
    <property type="entry name" value="DNA/RNA polymerases"/>
    <property type="match status" value="1"/>
</dbReference>
<dbReference type="GO" id="GO:0003964">
    <property type="term" value="F:RNA-directed DNA polymerase activity"/>
    <property type="evidence" value="ECO:0007669"/>
    <property type="project" value="UniProtKB-KW"/>
</dbReference>
<dbReference type="Pfam" id="PF17917">
    <property type="entry name" value="RT_RNaseH"/>
    <property type="match status" value="1"/>
</dbReference>